<dbReference type="PANTHER" id="PTHR10353">
    <property type="entry name" value="GLYCOSYL HYDROLASE"/>
    <property type="match status" value="1"/>
</dbReference>
<dbReference type="Gene3D" id="3.20.20.80">
    <property type="entry name" value="Glycosidases"/>
    <property type="match status" value="1"/>
</dbReference>
<keyword evidence="2" id="KW-0732">Signal</keyword>
<gene>
    <name evidence="5" type="ORF">ZIOFF_003733</name>
</gene>
<reference evidence="5 6" key="1">
    <citation type="submission" date="2020-08" db="EMBL/GenBank/DDBJ databases">
        <title>Plant Genome Project.</title>
        <authorList>
            <person name="Zhang R.-G."/>
        </authorList>
    </citation>
    <scope>NUCLEOTIDE SEQUENCE [LARGE SCALE GENOMIC DNA]</scope>
    <source>
        <tissue evidence="5">Rhizome</tissue>
    </source>
</reference>
<comment type="caution">
    <text evidence="5">The sequence shown here is derived from an EMBL/GenBank/DDBJ whole genome shotgun (WGS) entry which is preliminary data.</text>
</comment>
<evidence type="ECO:0000256" key="3">
    <source>
        <dbReference type="ARBA" id="ARBA00022801"/>
    </source>
</evidence>
<comment type="similarity">
    <text evidence="1 4">Belongs to the glycosyl hydrolase 1 family.</text>
</comment>
<evidence type="ECO:0000313" key="5">
    <source>
        <dbReference type="EMBL" id="KAG6538609.1"/>
    </source>
</evidence>
<evidence type="ECO:0000256" key="4">
    <source>
        <dbReference type="RuleBase" id="RU003690"/>
    </source>
</evidence>
<dbReference type="GO" id="GO:0004565">
    <property type="term" value="F:beta-galactosidase activity"/>
    <property type="evidence" value="ECO:0007669"/>
    <property type="project" value="UniProtKB-ARBA"/>
</dbReference>
<proteinExistence type="inferred from homology"/>
<dbReference type="AlphaFoldDB" id="A0A8J5IPU2"/>
<dbReference type="InterPro" id="IPR001360">
    <property type="entry name" value="Glyco_hydro_1"/>
</dbReference>
<evidence type="ECO:0000256" key="1">
    <source>
        <dbReference type="ARBA" id="ARBA00010838"/>
    </source>
</evidence>
<dbReference type="GO" id="GO:0005975">
    <property type="term" value="P:carbohydrate metabolic process"/>
    <property type="evidence" value="ECO:0007669"/>
    <property type="project" value="InterPro"/>
</dbReference>
<evidence type="ECO:0000256" key="2">
    <source>
        <dbReference type="ARBA" id="ARBA00022729"/>
    </source>
</evidence>
<keyword evidence="3" id="KW-0378">Hydrolase</keyword>
<dbReference type="InterPro" id="IPR017853">
    <property type="entry name" value="GH"/>
</dbReference>
<accession>A0A8J5IPU2</accession>
<dbReference type="Proteomes" id="UP000734854">
    <property type="component" value="Unassembled WGS sequence"/>
</dbReference>
<dbReference type="PRINTS" id="PR00131">
    <property type="entry name" value="GLHYDRLASE1"/>
</dbReference>
<organism evidence="5 6">
    <name type="scientific">Zingiber officinale</name>
    <name type="common">Ginger</name>
    <name type="synonym">Amomum zingiber</name>
    <dbReference type="NCBI Taxonomy" id="94328"/>
    <lineage>
        <taxon>Eukaryota</taxon>
        <taxon>Viridiplantae</taxon>
        <taxon>Streptophyta</taxon>
        <taxon>Embryophyta</taxon>
        <taxon>Tracheophyta</taxon>
        <taxon>Spermatophyta</taxon>
        <taxon>Magnoliopsida</taxon>
        <taxon>Liliopsida</taxon>
        <taxon>Zingiberales</taxon>
        <taxon>Zingiberaceae</taxon>
        <taxon>Zingiber</taxon>
    </lineage>
</organism>
<dbReference type="EMBL" id="JACMSC010000001">
    <property type="protein sequence ID" value="KAG6538609.1"/>
    <property type="molecule type" value="Genomic_DNA"/>
</dbReference>
<dbReference type="FunFam" id="3.20.20.80:FF:000020">
    <property type="entry name" value="Beta-glucosidase 12"/>
    <property type="match status" value="1"/>
</dbReference>
<dbReference type="Pfam" id="PF00232">
    <property type="entry name" value="Glyco_hydro_1"/>
    <property type="match status" value="2"/>
</dbReference>
<protein>
    <submittedName>
        <fullName evidence="5">Uncharacterized protein</fullName>
    </submittedName>
</protein>
<dbReference type="GO" id="GO:0033907">
    <property type="term" value="F:beta-D-fucosidase activity"/>
    <property type="evidence" value="ECO:0007669"/>
    <property type="project" value="UniProtKB-ARBA"/>
</dbReference>
<keyword evidence="6" id="KW-1185">Reference proteome</keyword>
<sequence>MSSHMYQVIKAIRKIDSKVLPIYYGNIEDGGNGDIADDHYHRFMEDINLMQELGVNSYRFSISWSRVLPSEFSGSIGIQPFVTINHFDIPQELEDRYGSWLSTHIQEDFGYFAEVCFREFGDRVKLWSTLNEPNLFARFAYRDGTFPPGRCSEPCGNCHTGDSKTEPYRAVHNMILSHAVAVDIYRKKYQVKQGGSIGIVVTSKWYEPLTNSTDDCLAAERALSFELLWILDPILLGAYPQPMVEILGSRLPSFTSEEKKLLQSKLDFIGINHYASNYVEDCMFSSCDLDGYDFDALLLKTGYRNGMLIGDPTAMPTFYVVPRGIENLVLYIMERYKNIPMYITENGYAQESKGTYEELLNDTQRIKFMSSYLKFLHSAMRFMVSSMHGKGADVRGYFCWSLLDNFEWAHGYTVKFGLYHVDFQMLRRTAKLSVNWYKKFLSSEKLQTKTKTLGFEV</sequence>
<dbReference type="PANTHER" id="PTHR10353:SF236">
    <property type="entry name" value="BETA-GLUCOSIDASE 18"/>
    <property type="match status" value="1"/>
</dbReference>
<dbReference type="SUPFAM" id="SSF51445">
    <property type="entry name" value="(Trans)glycosidases"/>
    <property type="match status" value="1"/>
</dbReference>
<evidence type="ECO:0000313" key="6">
    <source>
        <dbReference type="Proteomes" id="UP000734854"/>
    </source>
</evidence>
<name>A0A8J5IPU2_ZINOF</name>
<dbReference type="GO" id="GO:0008422">
    <property type="term" value="F:beta-glucosidase activity"/>
    <property type="evidence" value="ECO:0007669"/>
    <property type="project" value="TreeGrafter"/>
</dbReference>